<name>A0A2R6XPC7_MARPO</name>
<proteinExistence type="predicted"/>
<organism evidence="1 2">
    <name type="scientific">Marchantia polymorpha</name>
    <name type="common">Common liverwort</name>
    <name type="synonym">Marchantia aquatica</name>
    <dbReference type="NCBI Taxonomy" id="3197"/>
    <lineage>
        <taxon>Eukaryota</taxon>
        <taxon>Viridiplantae</taxon>
        <taxon>Streptophyta</taxon>
        <taxon>Embryophyta</taxon>
        <taxon>Marchantiophyta</taxon>
        <taxon>Marchantiopsida</taxon>
        <taxon>Marchantiidae</taxon>
        <taxon>Marchantiales</taxon>
        <taxon>Marchantiaceae</taxon>
        <taxon>Marchantia</taxon>
    </lineage>
</organism>
<dbReference type="Proteomes" id="UP000244005">
    <property type="component" value="Unassembled WGS sequence"/>
</dbReference>
<keyword evidence="2" id="KW-1185">Reference proteome</keyword>
<protein>
    <submittedName>
        <fullName evidence="1">Uncharacterized protein</fullName>
    </submittedName>
</protein>
<sequence length="73" mass="8220">MVHSILVISPLGFLKNSHERFSTQDLWPDSVKAKAHTILEVIEILAWPCKVSFRSGSTSMRAHLQLGLFSSRL</sequence>
<gene>
    <name evidence="1" type="ORF">MARPO_0006s0014</name>
</gene>
<dbReference type="EMBL" id="KZ772678">
    <property type="protein sequence ID" value="PTQ47963.1"/>
    <property type="molecule type" value="Genomic_DNA"/>
</dbReference>
<evidence type="ECO:0000313" key="1">
    <source>
        <dbReference type="EMBL" id="PTQ47963.1"/>
    </source>
</evidence>
<reference evidence="2" key="1">
    <citation type="journal article" date="2017" name="Cell">
        <title>Insights into land plant evolution garnered from the Marchantia polymorpha genome.</title>
        <authorList>
            <person name="Bowman J.L."/>
            <person name="Kohchi T."/>
            <person name="Yamato K.T."/>
            <person name="Jenkins J."/>
            <person name="Shu S."/>
            <person name="Ishizaki K."/>
            <person name="Yamaoka S."/>
            <person name="Nishihama R."/>
            <person name="Nakamura Y."/>
            <person name="Berger F."/>
            <person name="Adam C."/>
            <person name="Aki S.S."/>
            <person name="Althoff F."/>
            <person name="Araki T."/>
            <person name="Arteaga-Vazquez M.A."/>
            <person name="Balasubrmanian S."/>
            <person name="Barry K."/>
            <person name="Bauer D."/>
            <person name="Boehm C.R."/>
            <person name="Briginshaw L."/>
            <person name="Caballero-Perez J."/>
            <person name="Catarino B."/>
            <person name="Chen F."/>
            <person name="Chiyoda S."/>
            <person name="Chovatia M."/>
            <person name="Davies K.M."/>
            <person name="Delmans M."/>
            <person name="Demura T."/>
            <person name="Dierschke T."/>
            <person name="Dolan L."/>
            <person name="Dorantes-Acosta A.E."/>
            <person name="Eklund D.M."/>
            <person name="Florent S.N."/>
            <person name="Flores-Sandoval E."/>
            <person name="Fujiyama A."/>
            <person name="Fukuzawa H."/>
            <person name="Galik B."/>
            <person name="Grimanelli D."/>
            <person name="Grimwood J."/>
            <person name="Grossniklaus U."/>
            <person name="Hamada T."/>
            <person name="Haseloff J."/>
            <person name="Hetherington A.J."/>
            <person name="Higo A."/>
            <person name="Hirakawa Y."/>
            <person name="Hundley H.N."/>
            <person name="Ikeda Y."/>
            <person name="Inoue K."/>
            <person name="Inoue S.I."/>
            <person name="Ishida S."/>
            <person name="Jia Q."/>
            <person name="Kakita M."/>
            <person name="Kanazawa T."/>
            <person name="Kawai Y."/>
            <person name="Kawashima T."/>
            <person name="Kennedy M."/>
            <person name="Kinose K."/>
            <person name="Kinoshita T."/>
            <person name="Kohara Y."/>
            <person name="Koide E."/>
            <person name="Komatsu K."/>
            <person name="Kopischke S."/>
            <person name="Kubo M."/>
            <person name="Kyozuka J."/>
            <person name="Lagercrantz U."/>
            <person name="Lin S.S."/>
            <person name="Lindquist E."/>
            <person name="Lipzen A.M."/>
            <person name="Lu C.W."/>
            <person name="De Luna E."/>
            <person name="Martienssen R.A."/>
            <person name="Minamino N."/>
            <person name="Mizutani M."/>
            <person name="Mizutani M."/>
            <person name="Mochizuki N."/>
            <person name="Monte I."/>
            <person name="Mosher R."/>
            <person name="Nagasaki H."/>
            <person name="Nakagami H."/>
            <person name="Naramoto S."/>
            <person name="Nishitani K."/>
            <person name="Ohtani M."/>
            <person name="Okamoto T."/>
            <person name="Okumura M."/>
            <person name="Phillips J."/>
            <person name="Pollak B."/>
            <person name="Reinders A."/>
            <person name="Rovekamp M."/>
            <person name="Sano R."/>
            <person name="Sawa S."/>
            <person name="Schmid M.W."/>
            <person name="Shirakawa M."/>
            <person name="Solano R."/>
            <person name="Spunde A."/>
            <person name="Suetsugu N."/>
            <person name="Sugano S."/>
            <person name="Sugiyama A."/>
            <person name="Sun R."/>
            <person name="Suzuki Y."/>
            <person name="Takenaka M."/>
            <person name="Takezawa D."/>
            <person name="Tomogane H."/>
            <person name="Tsuzuki M."/>
            <person name="Ueda T."/>
            <person name="Umeda M."/>
            <person name="Ward J.M."/>
            <person name="Watanabe Y."/>
            <person name="Yazaki K."/>
            <person name="Yokoyama R."/>
            <person name="Yoshitake Y."/>
            <person name="Yotsui I."/>
            <person name="Zachgo S."/>
            <person name="Schmutz J."/>
        </authorList>
    </citation>
    <scope>NUCLEOTIDE SEQUENCE [LARGE SCALE GENOMIC DNA]</scope>
    <source>
        <strain evidence="2">Tak-1</strain>
    </source>
</reference>
<dbReference type="Gramene" id="Mp3g05410.1">
    <property type="protein sequence ID" value="Mp3g05410.1.cds1"/>
    <property type="gene ID" value="Mp3g05410"/>
</dbReference>
<evidence type="ECO:0000313" key="2">
    <source>
        <dbReference type="Proteomes" id="UP000244005"/>
    </source>
</evidence>
<accession>A0A2R6XPC7</accession>
<dbReference type="AlphaFoldDB" id="A0A2R6XPC7"/>